<dbReference type="Proteomes" id="UP000394068">
    <property type="component" value="Unassembled WGS sequence"/>
</dbReference>
<evidence type="ECO:0000313" key="9">
    <source>
        <dbReference type="Proteomes" id="UP000394068"/>
    </source>
</evidence>
<feature type="transmembrane region" description="Helical" evidence="6">
    <location>
        <begin position="43"/>
        <end position="63"/>
    </location>
</feature>
<evidence type="ECO:0000313" key="8">
    <source>
        <dbReference type="EMBL" id="VTS12791.1"/>
    </source>
</evidence>
<dbReference type="InterPro" id="IPR052159">
    <property type="entry name" value="Competence_DNA_uptake"/>
</dbReference>
<feature type="transmembrane region" description="Helical" evidence="6">
    <location>
        <begin position="434"/>
        <end position="451"/>
    </location>
</feature>
<feature type="transmembrane region" description="Helical" evidence="6">
    <location>
        <begin position="370"/>
        <end position="396"/>
    </location>
</feature>
<feature type="transmembrane region" description="Helical" evidence="6">
    <location>
        <begin position="259"/>
        <end position="281"/>
    </location>
</feature>
<keyword evidence="3 6" id="KW-0812">Transmembrane</keyword>
<proteinExistence type="predicted"/>
<dbReference type="GO" id="GO:0030420">
    <property type="term" value="P:establishment of competence for transformation"/>
    <property type="evidence" value="ECO:0007669"/>
    <property type="project" value="InterPro"/>
</dbReference>
<dbReference type="CDD" id="cd07731">
    <property type="entry name" value="ComA-like_MBL-fold"/>
    <property type="match status" value="1"/>
</dbReference>
<feature type="domain" description="Metallo-beta-lactamase" evidence="7">
    <location>
        <begin position="486"/>
        <end position="692"/>
    </location>
</feature>
<dbReference type="InterPro" id="IPR004797">
    <property type="entry name" value="Competence_ComEC/Rec2"/>
</dbReference>
<dbReference type="PANTHER" id="PTHR30619">
    <property type="entry name" value="DNA INTERNALIZATION/COMPETENCE PROTEIN COMEC/REC2"/>
    <property type="match status" value="1"/>
</dbReference>
<evidence type="ECO:0000256" key="6">
    <source>
        <dbReference type="SAM" id="Phobius"/>
    </source>
</evidence>
<dbReference type="Pfam" id="PF03772">
    <property type="entry name" value="Competence"/>
    <property type="match status" value="1"/>
</dbReference>
<dbReference type="InterPro" id="IPR004477">
    <property type="entry name" value="ComEC_N"/>
</dbReference>
<feature type="transmembrane region" description="Helical" evidence="6">
    <location>
        <begin position="458"/>
        <end position="476"/>
    </location>
</feature>
<dbReference type="AlphaFoldDB" id="A0A4U9XKI6"/>
<protein>
    <submittedName>
        <fullName evidence="8">DNA internalization competence protein ComEC/Rec2-like protein</fullName>
    </submittedName>
</protein>
<dbReference type="InterPro" id="IPR001279">
    <property type="entry name" value="Metallo-B-lactamas"/>
</dbReference>
<evidence type="ECO:0000256" key="4">
    <source>
        <dbReference type="ARBA" id="ARBA00022989"/>
    </source>
</evidence>
<dbReference type="RefSeq" id="WP_143920816.1">
    <property type="nucleotide sequence ID" value="NZ_CABEHT010000001.1"/>
</dbReference>
<keyword evidence="2" id="KW-1003">Cell membrane</keyword>
<evidence type="ECO:0000256" key="3">
    <source>
        <dbReference type="ARBA" id="ARBA00022692"/>
    </source>
</evidence>
<comment type="subcellular location">
    <subcellularLocation>
        <location evidence="1">Cell membrane</location>
        <topology evidence="1">Multi-pass membrane protein</topology>
    </subcellularLocation>
</comment>
<dbReference type="NCBIfam" id="TIGR00360">
    <property type="entry name" value="ComEC_N-term"/>
    <property type="match status" value="1"/>
</dbReference>
<dbReference type="InterPro" id="IPR035681">
    <property type="entry name" value="ComA-like_MBL"/>
</dbReference>
<evidence type="ECO:0000256" key="1">
    <source>
        <dbReference type="ARBA" id="ARBA00004651"/>
    </source>
</evidence>
<keyword evidence="5 6" id="KW-0472">Membrane</keyword>
<dbReference type="GO" id="GO:0005886">
    <property type="term" value="C:plasma membrane"/>
    <property type="evidence" value="ECO:0007669"/>
    <property type="project" value="UniProtKB-SubCell"/>
</dbReference>
<dbReference type="NCBIfam" id="TIGR00361">
    <property type="entry name" value="ComEC_Rec2"/>
    <property type="match status" value="1"/>
</dbReference>
<dbReference type="SMART" id="SM00849">
    <property type="entry name" value="Lactamase_B"/>
    <property type="match status" value="1"/>
</dbReference>
<feature type="transmembrane region" description="Helical" evidence="6">
    <location>
        <begin position="6"/>
        <end position="36"/>
    </location>
</feature>
<dbReference type="SUPFAM" id="SSF56281">
    <property type="entry name" value="Metallo-hydrolase/oxidoreductase"/>
    <property type="match status" value="1"/>
</dbReference>
<dbReference type="InterPro" id="IPR036866">
    <property type="entry name" value="RibonucZ/Hydroxyglut_hydro"/>
</dbReference>
<dbReference type="PANTHER" id="PTHR30619:SF1">
    <property type="entry name" value="RECOMBINATION PROTEIN 2"/>
    <property type="match status" value="1"/>
</dbReference>
<gene>
    <name evidence="8" type="ORF">NCTC5386_00625</name>
</gene>
<evidence type="ECO:0000256" key="5">
    <source>
        <dbReference type="ARBA" id="ARBA00023136"/>
    </source>
</evidence>
<reference evidence="8 9" key="1">
    <citation type="submission" date="2019-05" db="EMBL/GenBank/DDBJ databases">
        <authorList>
            <consortium name="Pathogen Informatics"/>
        </authorList>
    </citation>
    <scope>NUCLEOTIDE SEQUENCE [LARGE SCALE GENOMIC DNA]</scope>
    <source>
        <strain evidence="8 9">NCTC5386</strain>
    </source>
</reference>
<feature type="transmembrane region" description="Helical" evidence="6">
    <location>
        <begin position="228"/>
        <end position="247"/>
    </location>
</feature>
<dbReference type="InterPro" id="IPR025405">
    <property type="entry name" value="DUF4131"/>
</dbReference>
<keyword evidence="4 6" id="KW-1133">Transmembrane helix</keyword>
<dbReference type="Pfam" id="PF00753">
    <property type="entry name" value="Lactamase_B"/>
    <property type="match status" value="1"/>
</dbReference>
<organism evidence="8 9">
    <name type="scientific">Streptococcus pseudoporcinus</name>
    <dbReference type="NCBI Taxonomy" id="361101"/>
    <lineage>
        <taxon>Bacteria</taxon>
        <taxon>Bacillati</taxon>
        <taxon>Bacillota</taxon>
        <taxon>Bacilli</taxon>
        <taxon>Lactobacillales</taxon>
        <taxon>Streptococcaceae</taxon>
        <taxon>Streptococcus</taxon>
    </lineage>
</organism>
<dbReference type="EMBL" id="CABEHT010000001">
    <property type="protein sequence ID" value="VTS12791.1"/>
    <property type="molecule type" value="Genomic_DNA"/>
</dbReference>
<dbReference type="Gene3D" id="3.60.15.10">
    <property type="entry name" value="Ribonuclease Z/Hydroxyacylglutathione hydrolase-like"/>
    <property type="match status" value="1"/>
</dbReference>
<feature type="transmembrane region" description="Helical" evidence="6">
    <location>
        <begin position="316"/>
        <end position="334"/>
    </location>
</feature>
<evidence type="ECO:0000256" key="2">
    <source>
        <dbReference type="ARBA" id="ARBA00022475"/>
    </source>
</evidence>
<dbReference type="Pfam" id="PF13567">
    <property type="entry name" value="DUF4131"/>
    <property type="match status" value="1"/>
</dbReference>
<evidence type="ECO:0000259" key="7">
    <source>
        <dbReference type="SMART" id="SM00849"/>
    </source>
</evidence>
<name>A0A4U9XKI6_9STRE</name>
<accession>A0A4U9XKI6</accession>
<sequence length="737" mass="85132">MPLIQIVYLIIFSYYTVRFPSTPIIIVDILLICLAIKHYKRRIVPWLLCLLVSTVCLFSYWQWQENKDYKQQPETISQVRLIPDTVAINGDSLTFIGEHKHHKYKLFYKIKSERELVFFRENRDYLDILSEIPLEEAESVRNFSGFDYRAFLKYQGIYRTGYIKGLSHLSKSPARNLIEIMRTWRRQAIIICQKEFPKPMSDYMTGLLFGYLDKYFGEMTQIYSPLGIIHLFALSGMQVTFFLNYFRKLLVIVGVPRDYFPYLDILFSLFYALMTGFSISVLRSLCQSNLRNFGIKGLNNFALAFLLIFICDRQFLLSIGGVLSFAYAFFITILHFENFEGIRRKVYETFALNLCLLPFLISYFSQFNAVAIFLTILFSFLFDNIILPILCVTFLLSPLIKCSIFNSLFLLMEKLVHFIGSYTSKPITFGNPNLMQFFLLILVIALFVNQLSKKKAIFLPACIIVLLLLSVRTPFLNEITLVDVGQGDSILIRDMDNKTLLIDVGGVHHFDGKKAWQKKYRQANAEKTLIPYLKSRGVTKIDYLLLTHTDNDHVGDMEEVAKNFEVKEILTSQGSLKNMSFINRLRAMQIKTKIVKAGDRLSIMGSYLQVLYPWSIGDGKNNDSLILYGHLLGKNFLFTGDIEADGEKALIQRYPNLKVDILKVGHHGSKGSSTEDFLNTVSTKIALISAGKNNAFRHPNPETLERFRERHVKVYRTDQQGAIRFTGRSQWKIETCR</sequence>